<sequence>MQKLRIGTLVAGGDALTVIPPILPHGFECFTLTFWQTIGNMDLPETAKRLNEMLAEKDERFPASPSLGTR</sequence>
<organism evidence="1 2">
    <name type="scientific">Cohnella suwonensis</name>
    <dbReference type="NCBI Taxonomy" id="696072"/>
    <lineage>
        <taxon>Bacteria</taxon>
        <taxon>Bacillati</taxon>
        <taxon>Bacillota</taxon>
        <taxon>Bacilli</taxon>
        <taxon>Bacillales</taxon>
        <taxon>Paenibacillaceae</taxon>
        <taxon>Cohnella</taxon>
    </lineage>
</organism>
<evidence type="ECO:0000313" key="2">
    <source>
        <dbReference type="Proteomes" id="UP001596105"/>
    </source>
</evidence>
<name>A0ABW0M1D3_9BACL</name>
<reference evidence="2" key="1">
    <citation type="journal article" date="2019" name="Int. J. Syst. Evol. Microbiol.">
        <title>The Global Catalogue of Microorganisms (GCM) 10K type strain sequencing project: providing services to taxonomists for standard genome sequencing and annotation.</title>
        <authorList>
            <consortium name="The Broad Institute Genomics Platform"/>
            <consortium name="The Broad Institute Genome Sequencing Center for Infectious Disease"/>
            <person name="Wu L."/>
            <person name="Ma J."/>
        </authorList>
    </citation>
    <scope>NUCLEOTIDE SEQUENCE [LARGE SCALE GENOMIC DNA]</scope>
    <source>
        <strain evidence="2">CCUG 57113</strain>
    </source>
</reference>
<keyword evidence="2" id="KW-1185">Reference proteome</keyword>
<protein>
    <submittedName>
        <fullName evidence="1">Uncharacterized protein</fullName>
    </submittedName>
</protein>
<proteinExistence type="predicted"/>
<dbReference type="EMBL" id="JBHSMH010000111">
    <property type="protein sequence ID" value="MFC5471813.1"/>
    <property type="molecule type" value="Genomic_DNA"/>
</dbReference>
<comment type="caution">
    <text evidence="1">The sequence shown here is derived from an EMBL/GenBank/DDBJ whole genome shotgun (WGS) entry which is preliminary data.</text>
</comment>
<dbReference type="Proteomes" id="UP001596105">
    <property type="component" value="Unassembled WGS sequence"/>
</dbReference>
<accession>A0ABW0M1D3</accession>
<dbReference type="RefSeq" id="WP_209744227.1">
    <property type="nucleotide sequence ID" value="NZ_JBHSMH010000111.1"/>
</dbReference>
<gene>
    <name evidence="1" type="ORF">ACFPPD_24355</name>
</gene>
<evidence type="ECO:0000313" key="1">
    <source>
        <dbReference type="EMBL" id="MFC5471813.1"/>
    </source>
</evidence>